<dbReference type="OMA" id="LRFKVWP"/>
<dbReference type="SUPFAM" id="SSF47923">
    <property type="entry name" value="Ypt/Rab-GAP domain of gyp1p"/>
    <property type="match status" value="1"/>
</dbReference>
<dbReference type="STRING" id="36022.A0A1V2L4T1"/>
<name>A0A1V2L4T1_CYBFA</name>
<feature type="compositionally biased region" description="Polar residues" evidence="1">
    <location>
        <begin position="17"/>
        <end position="32"/>
    </location>
</feature>
<dbReference type="InterPro" id="IPR000195">
    <property type="entry name" value="Rab-GAP-TBC_dom"/>
</dbReference>
<dbReference type="InterPro" id="IPR035969">
    <property type="entry name" value="Rab-GAP_TBC_sf"/>
</dbReference>
<organism evidence="3 4">
    <name type="scientific">Cyberlindnera fabianii</name>
    <name type="common">Yeast</name>
    <name type="synonym">Hansenula fabianii</name>
    <dbReference type="NCBI Taxonomy" id="36022"/>
    <lineage>
        <taxon>Eukaryota</taxon>
        <taxon>Fungi</taxon>
        <taxon>Dikarya</taxon>
        <taxon>Ascomycota</taxon>
        <taxon>Saccharomycotina</taxon>
        <taxon>Saccharomycetes</taxon>
        <taxon>Phaffomycetales</taxon>
        <taxon>Phaffomycetaceae</taxon>
        <taxon>Cyberlindnera</taxon>
    </lineage>
</organism>
<dbReference type="PROSITE" id="PS50086">
    <property type="entry name" value="TBC_RABGAP"/>
    <property type="match status" value="1"/>
</dbReference>
<evidence type="ECO:0000256" key="1">
    <source>
        <dbReference type="SAM" id="MobiDB-lite"/>
    </source>
</evidence>
<reference evidence="4" key="1">
    <citation type="journal article" date="2017" name="Genome Announc.">
        <title>Genome sequences of Cyberlindnera fabianii 65, Pichia kudriavzevii 129, and Saccharomyces cerevisiae 131 isolated from fermented masau fruits in Zimbabwe.</title>
        <authorList>
            <person name="van Rijswijck I.M.H."/>
            <person name="Derks M.F.L."/>
            <person name="Abee T."/>
            <person name="de Ridder D."/>
            <person name="Smid E.J."/>
        </authorList>
    </citation>
    <scope>NUCLEOTIDE SEQUENCE [LARGE SCALE GENOMIC DNA]</scope>
    <source>
        <strain evidence="4">65</strain>
    </source>
</reference>
<dbReference type="Proteomes" id="UP000189513">
    <property type="component" value="Unassembled WGS sequence"/>
</dbReference>
<feature type="domain" description="Rab-GAP TBC" evidence="2">
    <location>
        <begin position="88"/>
        <end position="393"/>
    </location>
</feature>
<comment type="caution">
    <text evidence="3">The sequence shown here is derived from an EMBL/GenBank/DDBJ whole genome shotgun (WGS) entry which is preliminary data.</text>
</comment>
<dbReference type="Gene3D" id="1.10.472.80">
    <property type="entry name" value="Ypt/Rab-GAP domain of gyp1p, domain 3"/>
    <property type="match status" value="1"/>
</dbReference>
<feature type="region of interest" description="Disordered" evidence="1">
    <location>
        <begin position="17"/>
        <end position="61"/>
    </location>
</feature>
<evidence type="ECO:0000313" key="4">
    <source>
        <dbReference type="Proteomes" id="UP000189513"/>
    </source>
</evidence>
<evidence type="ECO:0000313" key="3">
    <source>
        <dbReference type="EMBL" id="ONH66912.1"/>
    </source>
</evidence>
<dbReference type="EMBL" id="MPUK01000005">
    <property type="protein sequence ID" value="ONH66912.1"/>
    <property type="molecule type" value="Genomic_DNA"/>
</dbReference>
<accession>A0A1V2L4T1</accession>
<evidence type="ECO:0000259" key="2">
    <source>
        <dbReference type="PROSITE" id="PS50086"/>
    </source>
</evidence>
<protein>
    <submittedName>
        <fullName evidence="3">Oxidant-induced cell-cycle arrest protein 5</fullName>
    </submittedName>
</protein>
<sequence length="534" mass="61499">MKSLAQPEIMQKLHTTISNSSTLTTGSNATAVSSSPSSPSLGQMHSSYSKRRRSPTQASDSKATISLCKQYLKENNHLGLALIARQKGIPAFMRREVWPVLLKYHPYVISPYLSATADSDEDTKIPEGKVRHDLMKYFRVRTNLDDVSRNKESSSGVITPPENALSAIEEEIVNILEAAIVKFFSKWGTIIKYDSGHSWIALNLAEWFPPIPNSNYVLVGRDITNKADPTNKHLTQLAEESDDCLDTDFSLDQTSSQSSDSTSTQQMSFAEVFERLVLVLLHSHQDVDDGMSRRNSTESVKHQTITDLISSNSLNRQELLFKSGNIETRISYFLVVFAKLLPELYKSLSEDDIINKNSNKNNQWLTWWFKYCGAKVLSKFDRGRLWDLLLGFRYPYKVFEKRFAGEPKLLKRFKKLYDVEPEFDTPGLEISSDTFWHSTTENENDLQWSQIDYQIQLAFIYVSILQKSESKLLEFDQFEITEFLNKLPVSQKVDSEFMLQNTDFVYNDFERLLKDAGELWRNWLWNEINDERND</sequence>
<keyword evidence="4" id="KW-1185">Reference proteome</keyword>
<gene>
    <name evidence="3" type="ORF">BON22_3136</name>
</gene>
<dbReference type="AlphaFoldDB" id="A0A1V2L4T1"/>
<dbReference type="VEuPathDB" id="FungiDB:BON22_3136"/>
<proteinExistence type="predicted"/>